<dbReference type="AlphaFoldDB" id="U4LV50"/>
<reference evidence="2 3" key="1">
    <citation type="journal article" date="2013" name="PLoS Genet.">
        <title>The genome and development-dependent transcriptomes of Pyronema confluens: a window into fungal evolution.</title>
        <authorList>
            <person name="Traeger S."/>
            <person name="Altegoer F."/>
            <person name="Freitag M."/>
            <person name="Gabaldon T."/>
            <person name="Kempken F."/>
            <person name="Kumar A."/>
            <person name="Marcet-Houben M."/>
            <person name="Poggeler S."/>
            <person name="Stajich J.E."/>
            <person name="Nowrousian M."/>
        </authorList>
    </citation>
    <scope>NUCLEOTIDE SEQUENCE [LARGE SCALE GENOMIC DNA]</scope>
    <source>
        <strain evidence="3">CBS 100304</strain>
        <tissue evidence="2">Vegetative mycelium</tissue>
    </source>
</reference>
<evidence type="ECO:0000313" key="3">
    <source>
        <dbReference type="Proteomes" id="UP000018144"/>
    </source>
</evidence>
<organism evidence="2 3">
    <name type="scientific">Pyronema omphalodes (strain CBS 100304)</name>
    <name type="common">Pyronema confluens</name>
    <dbReference type="NCBI Taxonomy" id="1076935"/>
    <lineage>
        <taxon>Eukaryota</taxon>
        <taxon>Fungi</taxon>
        <taxon>Dikarya</taxon>
        <taxon>Ascomycota</taxon>
        <taxon>Pezizomycotina</taxon>
        <taxon>Pezizomycetes</taxon>
        <taxon>Pezizales</taxon>
        <taxon>Pyronemataceae</taxon>
        <taxon>Pyronema</taxon>
    </lineage>
</organism>
<protein>
    <submittedName>
        <fullName evidence="2">Uncharacterized protein</fullName>
    </submittedName>
</protein>
<accession>U4LV50</accession>
<dbReference type="EMBL" id="HF936481">
    <property type="protein sequence ID" value="CCX34277.1"/>
    <property type="molecule type" value="Genomic_DNA"/>
</dbReference>
<dbReference type="Proteomes" id="UP000018144">
    <property type="component" value="Unassembled WGS sequence"/>
</dbReference>
<evidence type="ECO:0000313" key="2">
    <source>
        <dbReference type="EMBL" id="CCX34277.1"/>
    </source>
</evidence>
<feature type="compositionally biased region" description="Basic and acidic residues" evidence="1">
    <location>
        <begin position="132"/>
        <end position="141"/>
    </location>
</feature>
<proteinExistence type="predicted"/>
<keyword evidence="3" id="KW-1185">Reference proteome</keyword>
<evidence type="ECO:0000256" key="1">
    <source>
        <dbReference type="SAM" id="MobiDB-lite"/>
    </source>
</evidence>
<feature type="region of interest" description="Disordered" evidence="1">
    <location>
        <begin position="57"/>
        <end position="155"/>
    </location>
</feature>
<sequence length="378" mass="41013">MPPPPPPALGFPNPSPCWPDAILPEALQSPATAYVLQEHTATVTATHPQPALFQEQQNVSSCDVPLPPATPSSLPTAAGAPPQGLPATARHLPRSTREHHVFNRGEPDTDGGVYREQLPLNTARIYRGGAPPDRRDQHAPQRDITSANDDHGSKAPFTIKYIIKNPSSHRQPHPVNVVVNHCSIPSHHDGAFTEFHQQAHDSSGLAHGTSRPRQPTLVKSPTGERLYGVEVQVEATEPEHGLSPPSPLYFSILPIAIITTTIIIDHEKSSTATTSYGRRRWNGMDDGRSTTIRRRNWRFPAASAASAASAAIRATANSPLHNCPAAGNTQQQQQQLIQGDGAFPMIVYEGLILEEREDMEVAVATDQMAEVKMEEDEG</sequence>
<name>U4LV50_PYROM</name>
<feature type="compositionally biased region" description="Low complexity" evidence="1">
    <location>
        <begin position="71"/>
        <end position="82"/>
    </location>
</feature>
<feature type="compositionally biased region" description="Basic and acidic residues" evidence="1">
    <location>
        <begin position="95"/>
        <end position="107"/>
    </location>
</feature>
<feature type="region of interest" description="Disordered" evidence="1">
    <location>
        <begin position="197"/>
        <end position="220"/>
    </location>
</feature>
<gene>
    <name evidence="2" type="ORF">PCON_03308</name>
</gene>